<feature type="transmembrane region" description="Helical" evidence="1">
    <location>
        <begin position="142"/>
        <end position="162"/>
    </location>
</feature>
<evidence type="ECO:0000313" key="3">
    <source>
        <dbReference type="Proteomes" id="UP001154282"/>
    </source>
</evidence>
<dbReference type="AlphaFoldDB" id="A0AAV0Q065"/>
<keyword evidence="1" id="KW-0472">Membrane</keyword>
<proteinExistence type="predicted"/>
<evidence type="ECO:0000313" key="2">
    <source>
        <dbReference type="EMBL" id="CAI0476650.1"/>
    </source>
</evidence>
<organism evidence="2 3">
    <name type="scientific">Linum tenue</name>
    <dbReference type="NCBI Taxonomy" id="586396"/>
    <lineage>
        <taxon>Eukaryota</taxon>
        <taxon>Viridiplantae</taxon>
        <taxon>Streptophyta</taxon>
        <taxon>Embryophyta</taxon>
        <taxon>Tracheophyta</taxon>
        <taxon>Spermatophyta</taxon>
        <taxon>Magnoliopsida</taxon>
        <taxon>eudicotyledons</taxon>
        <taxon>Gunneridae</taxon>
        <taxon>Pentapetalae</taxon>
        <taxon>rosids</taxon>
        <taxon>fabids</taxon>
        <taxon>Malpighiales</taxon>
        <taxon>Linaceae</taxon>
        <taxon>Linum</taxon>
    </lineage>
</organism>
<accession>A0AAV0Q065</accession>
<name>A0AAV0Q065_9ROSI</name>
<keyword evidence="1" id="KW-1133">Transmembrane helix</keyword>
<keyword evidence="3" id="KW-1185">Reference proteome</keyword>
<protein>
    <submittedName>
        <fullName evidence="2">Uncharacterized protein</fullName>
    </submittedName>
</protein>
<dbReference type="EMBL" id="CAMGYJ010000009">
    <property type="protein sequence ID" value="CAI0476650.1"/>
    <property type="molecule type" value="Genomic_DNA"/>
</dbReference>
<comment type="caution">
    <text evidence="2">The sequence shown here is derived from an EMBL/GenBank/DDBJ whole genome shotgun (WGS) entry which is preliminary data.</text>
</comment>
<dbReference type="Proteomes" id="UP001154282">
    <property type="component" value="Unassembled WGS sequence"/>
</dbReference>
<feature type="transmembrane region" description="Helical" evidence="1">
    <location>
        <begin position="20"/>
        <end position="37"/>
    </location>
</feature>
<evidence type="ECO:0000256" key="1">
    <source>
        <dbReference type="SAM" id="Phobius"/>
    </source>
</evidence>
<feature type="non-terminal residue" evidence="2">
    <location>
        <position position="1"/>
    </location>
</feature>
<gene>
    <name evidence="2" type="ORF">LITE_LOCUS40873</name>
</gene>
<reference evidence="2" key="1">
    <citation type="submission" date="2022-08" db="EMBL/GenBank/DDBJ databases">
        <authorList>
            <person name="Gutierrez-Valencia J."/>
        </authorList>
    </citation>
    <scope>NUCLEOTIDE SEQUENCE</scope>
</reference>
<keyword evidence="1" id="KW-0812">Transmembrane</keyword>
<sequence length="177" mass="19400">GSSVLQSLPKSKPSSCRRAFVFFSLIAPIAIPIHSFFRSLPESKIFLSSLPLCFFAQSSSLPNRSSLPIPTGIEDVSLAVPLLCFDSESFYEKTPHLPYCPLSVSPTCCLSLLPSVPICNLSPASSLTGVISHVPVTAFNPIAYHYVLPVLFYSGVYSVLWMRFRPNLWLRKGATVC</sequence>